<dbReference type="RefSeq" id="WP_089833376.1">
    <property type="nucleotide sequence ID" value="NZ_BJWI01000093.1"/>
</dbReference>
<keyword evidence="5" id="KW-1185">Reference proteome</keyword>
<name>A0A1I5S4K2_9BACI</name>
<dbReference type="EMBL" id="FOXC01000039">
    <property type="protein sequence ID" value="SFP65629.1"/>
    <property type="molecule type" value="Genomic_DNA"/>
</dbReference>
<gene>
    <name evidence="2" type="ORF">HHA03_24950</name>
    <name evidence="3" type="ORF">SAMN05421839_1397</name>
</gene>
<keyword evidence="1" id="KW-0175">Coiled coil</keyword>
<evidence type="ECO:0000313" key="2">
    <source>
        <dbReference type="EMBL" id="GEM02963.1"/>
    </source>
</evidence>
<reference evidence="3 4" key="1">
    <citation type="submission" date="2016-10" db="EMBL/GenBank/DDBJ databases">
        <authorList>
            <person name="de Groot N.N."/>
        </authorList>
    </citation>
    <scope>NUCLEOTIDE SEQUENCE [LARGE SCALE GENOMIC DNA]</scope>
    <source>
        <strain evidence="3 4">DSM 17073</strain>
    </source>
</reference>
<dbReference type="Proteomes" id="UP000242243">
    <property type="component" value="Unassembled WGS sequence"/>
</dbReference>
<evidence type="ECO:0000256" key="1">
    <source>
        <dbReference type="SAM" id="Coils"/>
    </source>
</evidence>
<dbReference type="EMBL" id="BJWI01000093">
    <property type="protein sequence ID" value="GEM02963.1"/>
    <property type="molecule type" value="Genomic_DNA"/>
</dbReference>
<dbReference type="Proteomes" id="UP000321547">
    <property type="component" value="Unassembled WGS sequence"/>
</dbReference>
<dbReference type="AlphaFoldDB" id="A0A1I5S4K2"/>
<feature type="coiled-coil region" evidence="1">
    <location>
        <begin position="55"/>
        <end position="82"/>
    </location>
</feature>
<accession>A0A1I5S4K2</accession>
<proteinExistence type="predicted"/>
<evidence type="ECO:0000313" key="4">
    <source>
        <dbReference type="Proteomes" id="UP000242243"/>
    </source>
</evidence>
<reference evidence="2 5" key="2">
    <citation type="submission" date="2019-07" db="EMBL/GenBank/DDBJ databases">
        <title>Whole genome shotgun sequence of Halolactibacillus halophilus NBRC 100868.</title>
        <authorList>
            <person name="Hosoyama A."/>
            <person name="Uohara A."/>
            <person name="Ohji S."/>
            <person name="Ichikawa N."/>
        </authorList>
    </citation>
    <scope>NUCLEOTIDE SEQUENCE [LARGE SCALE GENOMIC DNA]</scope>
    <source>
        <strain evidence="2 5">NBRC 100868</strain>
    </source>
</reference>
<organism evidence="3 4">
    <name type="scientific">Halolactibacillus halophilus</name>
    <dbReference type="NCBI Taxonomy" id="306540"/>
    <lineage>
        <taxon>Bacteria</taxon>
        <taxon>Bacillati</taxon>
        <taxon>Bacillota</taxon>
        <taxon>Bacilli</taxon>
        <taxon>Bacillales</taxon>
        <taxon>Bacillaceae</taxon>
        <taxon>Halolactibacillus</taxon>
    </lineage>
</organism>
<evidence type="ECO:0000313" key="5">
    <source>
        <dbReference type="Proteomes" id="UP000321547"/>
    </source>
</evidence>
<dbReference type="STRING" id="306540.SAMN05421839_1397"/>
<evidence type="ECO:0000313" key="3">
    <source>
        <dbReference type="EMBL" id="SFP65629.1"/>
    </source>
</evidence>
<protein>
    <submittedName>
        <fullName evidence="3">Uncharacterized protein</fullName>
    </submittedName>
</protein>
<sequence>MKRHDIELAKMLHNVESYIKSLEETNDHFSTQIGKLTGFLMTNDINPLKLGRSSIDIAIDEIKRIQTENERLKKDNAILYKQNIKVQTKGM</sequence>